<sequence>MHPETHRKVQKRITINLIAGRIVGRRQLKADNDGIPTCDRPTPELTREVPWVLFALYVSYISFVLLP</sequence>
<name>A0A2V5IC76_9EURO</name>
<evidence type="ECO:0000313" key="2">
    <source>
        <dbReference type="EMBL" id="PYI31673.1"/>
    </source>
</evidence>
<gene>
    <name evidence="2" type="ORF">BP00DRAFT_167963</name>
</gene>
<reference evidence="2 3" key="1">
    <citation type="submission" date="2018-02" db="EMBL/GenBank/DDBJ databases">
        <title>The genomes of Aspergillus section Nigri reveals drivers in fungal speciation.</title>
        <authorList>
            <consortium name="DOE Joint Genome Institute"/>
            <person name="Vesth T.C."/>
            <person name="Nybo J."/>
            <person name="Theobald S."/>
            <person name="Brandl J."/>
            <person name="Frisvad J.C."/>
            <person name="Nielsen K.F."/>
            <person name="Lyhne E.K."/>
            <person name="Kogle M.E."/>
            <person name="Kuo A."/>
            <person name="Riley R."/>
            <person name="Clum A."/>
            <person name="Nolan M."/>
            <person name="Lipzen A."/>
            <person name="Salamov A."/>
            <person name="Henrissat B."/>
            <person name="Wiebenga A."/>
            <person name="De vries R.P."/>
            <person name="Grigoriev I.V."/>
            <person name="Mortensen U.H."/>
            <person name="Andersen M.R."/>
            <person name="Baker S.E."/>
        </authorList>
    </citation>
    <scope>NUCLEOTIDE SEQUENCE [LARGE SCALE GENOMIC DNA]</scope>
    <source>
        <strain evidence="2 3">CBS 114.80</strain>
    </source>
</reference>
<keyword evidence="3" id="KW-1185">Reference proteome</keyword>
<keyword evidence="1" id="KW-0812">Transmembrane</keyword>
<evidence type="ECO:0000256" key="1">
    <source>
        <dbReference type="SAM" id="Phobius"/>
    </source>
</evidence>
<dbReference type="AlphaFoldDB" id="A0A2V5IC76"/>
<feature type="transmembrane region" description="Helical" evidence="1">
    <location>
        <begin position="49"/>
        <end position="66"/>
    </location>
</feature>
<proteinExistence type="predicted"/>
<keyword evidence="1" id="KW-1133">Transmembrane helix</keyword>
<evidence type="ECO:0000313" key="3">
    <source>
        <dbReference type="Proteomes" id="UP000248817"/>
    </source>
</evidence>
<keyword evidence="1" id="KW-0472">Membrane</keyword>
<protein>
    <submittedName>
        <fullName evidence="2">Uncharacterized protein</fullName>
    </submittedName>
</protein>
<dbReference type="Proteomes" id="UP000248817">
    <property type="component" value="Unassembled WGS sequence"/>
</dbReference>
<organism evidence="2 3">
    <name type="scientific">Aspergillus indologenus CBS 114.80</name>
    <dbReference type="NCBI Taxonomy" id="1450541"/>
    <lineage>
        <taxon>Eukaryota</taxon>
        <taxon>Fungi</taxon>
        <taxon>Dikarya</taxon>
        <taxon>Ascomycota</taxon>
        <taxon>Pezizomycotina</taxon>
        <taxon>Eurotiomycetes</taxon>
        <taxon>Eurotiomycetidae</taxon>
        <taxon>Eurotiales</taxon>
        <taxon>Aspergillaceae</taxon>
        <taxon>Aspergillus</taxon>
        <taxon>Aspergillus subgen. Circumdati</taxon>
    </lineage>
</organism>
<dbReference type="EMBL" id="KZ825500">
    <property type="protein sequence ID" value="PYI31673.1"/>
    <property type="molecule type" value="Genomic_DNA"/>
</dbReference>
<accession>A0A2V5IC76</accession>